<name>A0ABS1HE95_9BACT</name>
<dbReference type="SUPFAM" id="SSF49464">
    <property type="entry name" value="Carboxypeptidase regulatory domain-like"/>
    <property type="match status" value="1"/>
</dbReference>
<proteinExistence type="inferred from homology"/>
<comment type="caution">
    <text evidence="4">The sequence shown here is derived from an EMBL/GenBank/DDBJ whole genome shotgun (WGS) entry which is preliminary data.</text>
</comment>
<dbReference type="Gene3D" id="2.60.40.1120">
    <property type="entry name" value="Carboxypeptidase-like, regulatory domain"/>
    <property type="match status" value="2"/>
</dbReference>
<protein>
    <submittedName>
        <fullName evidence="4">Carboxypeptidase regulatory-like domain-containing protein</fullName>
    </submittedName>
</protein>
<dbReference type="InterPro" id="IPR008969">
    <property type="entry name" value="CarboxyPept-like_regulatory"/>
</dbReference>
<comment type="similarity">
    <text evidence="1">Belongs to the serine-aspartate repeat-containing protein (SDr) family.</text>
</comment>
<evidence type="ECO:0000256" key="2">
    <source>
        <dbReference type="ARBA" id="ARBA00022525"/>
    </source>
</evidence>
<evidence type="ECO:0000313" key="5">
    <source>
        <dbReference type="Proteomes" id="UP000605676"/>
    </source>
</evidence>
<evidence type="ECO:0000256" key="3">
    <source>
        <dbReference type="ARBA" id="ARBA00022729"/>
    </source>
</evidence>
<dbReference type="InterPro" id="IPR011044">
    <property type="entry name" value="Quino_amine_DH_bsu"/>
</dbReference>
<evidence type="ECO:0000256" key="1">
    <source>
        <dbReference type="ARBA" id="ARBA00007257"/>
    </source>
</evidence>
<keyword evidence="2" id="KW-0964">Secreted</keyword>
<dbReference type="SUPFAM" id="SSF50969">
    <property type="entry name" value="YVTN repeat-like/Quinoprotein amine dehydrogenase"/>
    <property type="match status" value="1"/>
</dbReference>
<keyword evidence="3" id="KW-0732">Signal</keyword>
<evidence type="ECO:0000313" key="4">
    <source>
        <dbReference type="EMBL" id="MBK3515943.1"/>
    </source>
</evidence>
<reference evidence="4 5" key="1">
    <citation type="submission" date="2021-01" db="EMBL/GenBank/DDBJ databases">
        <title>Carboxyliciviraga sp.nov., isolated from coastal sediments.</title>
        <authorList>
            <person name="Lu D."/>
            <person name="Zhang T."/>
        </authorList>
    </citation>
    <scope>NUCLEOTIDE SEQUENCE [LARGE SCALE GENOMIC DNA]</scope>
    <source>
        <strain evidence="4 5">N1Y132</strain>
    </source>
</reference>
<gene>
    <name evidence="4" type="ORF">JIV24_01235</name>
</gene>
<sequence length="429" mass="45519">MKKIFGLLLVLVVAFSGCNDDDDDDDGPTTGIIKGMVTDADSNTALPDVSIMLFDATTNEAVGATIKTDAEGKYSVTLEPGMFYLKLFKQGYNNNPPAGVTPLNITVSEGSESVNDFKMEPSDVVDGGSITGKVSVGGNGVMGAYVVASMGDMGYAAATDKDGNYFIYNLPAGTYSTTAFIVDHNATPVSVTVTANTNSVGDIILTADASSSLSGTLTFLATEGKDVNVNLLHPATGEPIPGLVDMSENMSYSMSGIPNGEYLVKASFENDTYVVDPDWIIKNGEPMLNASGSASVINFSLTGAVTLNRPTNELSTTVPVEISSTTPTFEWTPYSSTSDYVIEVSDANGNVIWGGFNNDGALPVKNISIEATSIVYNSDGMASIANLEYDVVYRWKIYASKDDTKEPTLWKLISVSEDQMGLFIVKEQQ</sequence>
<dbReference type="InterPro" id="IPR013784">
    <property type="entry name" value="Carb-bd-like_fold"/>
</dbReference>
<accession>A0ABS1HE95</accession>
<dbReference type="Pfam" id="PF13620">
    <property type="entry name" value="CarboxypepD_reg"/>
    <property type="match status" value="1"/>
</dbReference>
<dbReference type="PANTHER" id="PTHR36108">
    <property type="entry name" value="COLOSSIN-B-RELATED"/>
    <property type="match status" value="1"/>
</dbReference>
<dbReference type="Proteomes" id="UP000605676">
    <property type="component" value="Unassembled WGS sequence"/>
</dbReference>
<dbReference type="PANTHER" id="PTHR36108:SF13">
    <property type="entry name" value="COLOSSIN-B-RELATED"/>
    <property type="match status" value="1"/>
</dbReference>
<dbReference type="EMBL" id="JAENRR010000002">
    <property type="protein sequence ID" value="MBK3515943.1"/>
    <property type="molecule type" value="Genomic_DNA"/>
</dbReference>
<organism evidence="4 5">
    <name type="scientific">Carboxylicivirga marina</name>
    <dbReference type="NCBI Taxonomy" id="2800988"/>
    <lineage>
        <taxon>Bacteria</taxon>
        <taxon>Pseudomonadati</taxon>
        <taxon>Bacteroidota</taxon>
        <taxon>Bacteroidia</taxon>
        <taxon>Marinilabiliales</taxon>
        <taxon>Marinilabiliaceae</taxon>
        <taxon>Carboxylicivirga</taxon>
    </lineage>
</organism>
<dbReference type="SUPFAM" id="SSF49452">
    <property type="entry name" value="Starch-binding domain-like"/>
    <property type="match status" value="1"/>
</dbReference>
<dbReference type="RefSeq" id="WP_200463175.1">
    <property type="nucleotide sequence ID" value="NZ_JAENRR010000002.1"/>
</dbReference>
<dbReference type="PROSITE" id="PS51257">
    <property type="entry name" value="PROKAR_LIPOPROTEIN"/>
    <property type="match status" value="1"/>
</dbReference>
<keyword evidence="5" id="KW-1185">Reference proteome</keyword>